<reference evidence="5" key="1">
    <citation type="submission" date="2016-10" db="EMBL/GenBank/DDBJ databases">
        <authorList>
            <person name="Varghese N."/>
            <person name="Submissions S."/>
        </authorList>
    </citation>
    <scope>NUCLEOTIDE SEQUENCE [LARGE SCALE GENOMIC DNA]</scope>
    <source>
        <strain evidence="5">KCTC 32247</strain>
    </source>
</reference>
<dbReference type="InterPro" id="IPR002563">
    <property type="entry name" value="Flavin_Rdtase-like_dom"/>
</dbReference>
<dbReference type="Gene3D" id="1.10.10.10">
    <property type="entry name" value="Winged helix-like DNA-binding domain superfamily/Winged helix DNA-binding domain"/>
    <property type="match status" value="1"/>
</dbReference>
<dbReference type="Proteomes" id="UP000243359">
    <property type="component" value="Chromosome I"/>
</dbReference>
<dbReference type="GO" id="GO:0010181">
    <property type="term" value="F:FMN binding"/>
    <property type="evidence" value="ECO:0007669"/>
    <property type="project" value="InterPro"/>
</dbReference>
<dbReference type="GO" id="GO:0042602">
    <property type="term" value="F:riboflavin reductase (NADPH) activity"/>
    <property type="evidence" value="ECO:0007669"/>
    <property type="project" value="TreeGrafter"/>
</dbReference>
<gene>
    <name evidence="4" type="ORF">SAMN05216221_0829</name>
</gene>
<dbReference type="SMART" id="SM00903">
    <property type="entry name" value="Flavin_Reduct"/>
    <property type="match status" value="1"/>
</dbReference>
<accession>A0A1H1NKQ0</accession>
<protein>
    <submittedName>
        <fullName evidence="4">NADH-FMN oxidoreductase RutF, flavin reductase (DIM6/NTAB) family</fullName>
    </submittedName>
</protein>
<organism evidence="4 5">
    <name type="scientific">Pseudomonas oryzae</name>
    <dbReference type="NCBI Taxonomy" id="1392877"/>
    <lineage>
        <taxon>Bacteria</taxon>
        <taxon>Pseudomonadati</taxon>
        <taxon>Pseudomonadota</taxon>
        <taxon>Gammaproteobacteria</taxon>
        <taxon>Pseudomonadales</taxon>
        <taxon>Pseudomonadaceae</taxon>
        <taxon>Pseudomonas</taxon>
    </lineage>
</organism>
<dbReference type="SUPFAM" id="SSF46785">
    <property type="entry name" value="Winged helix' DNA-binding domain"/>
    <property type="match status" value="1"/>
</dbReference>
<dbReference type="PANTHER" id="PTHR30466:SF11">
    <property type="entry name" value="FLAVIN-DEPENDENT MONOOXYGENASE, REDUCTASE SUBUNIT HSAB"/>
    <property type="match status" value="1"/>
</dbReference>
<dbReference type="InterPro" id="IPR050268">
    <property type="entry name" value="NADH-dep_flavin_reductase"/>
</dbReference>
<dbReference type="Gene3D" id="2.30.110.10">
    <property type="entry name" value="Electron Transport, Fmn-binding Protein, Chain A"/>
    <property type="match status" value="1"/>
</dbReference>
<name>A0A1H1NKQ0_9PSED</name>
<dbReference type="OrthoDB" id="9792858at2"/>
<evidence type="ECO:0000256" key="2">
    <source>
        <dbReference type="ARBA" id="ARBA00023002"/>
    </source>
</evidence>
<dbReference type="RefSeq" id="WP_090347741.1">
    <property type="nucleotide sequence ID" value="NZ_LT629751.1"/>
</dbReference>
<evidence type="ECO:0000259" key="3">
    <source>
        <dbReference type="SMART" id="SM00903"/>
    </source>
</evidence>
<dbReference type="NCBIfam" id="NF045919">
    <property type="entry name" value="HphnlacHdxRed"/>
    <property type="match status" value="1"/>
</dbReference>
<proteinExistence type="inferred from homology"/>
<dbReference type="STRING" id="1392877.SAMN05216221_0829"/>
<dbReference type="Pfam" id="PF01613">
    <property type="entry name" value="Flavin_Reduct"/>
    <property type="match status" value="1"/>
</dbReference>
<dbReference type="PANTHER" id="PTHR30466">
    <property type="entry name" value="FLAVIN REDUCTASE"/>
    <property type="match status" value="1"/>
</dbReference>
<sequence length="318" mass="34498">MTSADHNLDPSLDPRQFRRALGNFASGVTIVTACGADGHKVGVTANSFNSVSLEPPLILWSLDKRSSAWEVFKDASHFAVNLLAAEQIALSNHFARPQEDKFAGIEHSAGLGGAPLFDGCAGNFQCSQFQHVDGGDHWIMIGRVERYEDHGRAPLVYHQGGYAMVLPHPRGRKPEAGEAIESRDLLNTRLGDNLFYLLIQAVNACHPRFVQENLALGLRNSEARLLLVLDSAPHASLAELQQAAAMPAQEVEEALAALQERGFLQPAGTRHEVTAAGHAKLEALWATVKQAQQDIFGALSDGELEVFKKALRLGMASR</sequence>
<dbReference type="EMBL" id="LT629751">
    <property type="protein sequence ID" value="SDR99562.1"/>
    <property type="molecule type" value="Genomic_DNA"/>
</dbReference>
<comment type="similarity">
    <text evidence="1">Belongs to the non-flavoprotein flavin reductase family.</text>
</comment>
<keyword evidence="5" id="KW-1185">Reference proteome</keyword>
<evidence type="ECO:0000256" key="1">
    <source>
        <dbReference type="ARBA" id="ARBA00008898"/>
    </source>
</evidence>
<dbReference type="InterPro" id="IPR036388">
    <property type="entry name" value="WH-like_DNA-bd_sf"/>
</dbReference>
<evidence type="ECO:0000313" key="5">
    <source>
        <dbReference type="Proteomes" id="UP000243359"/>
    </source>
</evidence>
<feature type="domain" description="Flavin reductase like" evidence="3">
    <location>
        <begin position="21"/>
        <end position="164"/>
    </location>
</feature>
<dbReference type="InterPro" id="IPR012349">
    <property type="entry name" value="Split_barrel_FMN-bd"/>
</dbReference>
<keyword evidence="2" id="KW-0560">Oxidoreductase</keyword>
<evidence type="ECO:0000313" key="4">
    <source>
        <dbReference type="EMBL" id="SDR99562.1"/>
    </source>
</evidence>
<dbReference type="InterPro" id="IPR036390">
    <property type="entry name" value="WH_DNA-bd_sf"/>
</dbReference>
<dbReference type="AlphaFoldDB" id="A0A1H1NKQ0"/>
<dbReference type="SUPFAM" id="SSF50475">
    <property type="entry name" value="FMN-binding split barrel"/>
    <property type="match status" value="1"/>
</dbReference>